<comment type="caution">
    <text evidence="1">The sequence shown here is derived from an EMBL/GenBank/DDBJ whole genome shotgun (WGS) entry which is preliminary data.</text>
</comment>
<reference evidence="2" key="1">
    <citation type="journal article" date="2019" name="Int. J. Syst. Evol. Microbiol.">
        <title>The Global Catalogue of Microorganisms (GCM) 10K type strain sequencing project: providing services to taxonomists for standard genome sequencing and annotation.</title>
        <authorList>
            <consortium name="The Broad Institute Genomics Platform"/>
            <consortium name="The Broad Institute Genome Sequencing Center for Infectious Disease"/>
            <person name="Wu L."/>
            <person name="Ma J."/>
        </authorList>
    </citation>
    <scope>NUCLEOTIDE SEQUENCE [LARGE SCALE GENOMIC DNA]</scope>
    <source>
        <strain evidence="2">CCTCC AB 2017081</strain>
    </source>
</reference>
<dbReference type="Proteomes" id="UP001595803">
    <property type="component" value="Unassembled WGS sequence"/>
</dbReference>
<protein>
    <submittedName>
        <fullName evidence="1">Uncharacterized protein</fullName>
    </submittedName>
</protein>
<gene>
    <name evidence="1" type="ORF">ACFOSB_00895</name>
</gene>
<name>A0ABV7Z1V9_9DEIO</name>
<evidence type="ECO:0000313" key="2">
    <source>
        <dbReference type="Proteomes" id="UP001595803"/>
    </source>
</evidence>
<proteinExistence type="predicted"/>
<accession>A0ABV7Z1V9</accession>
<organism evidence="1 2">
    <name type="scientific">Deinococcus rufus</name>
    <dbReference type="NCBI Taxonomy" id="2136097"/>
    <lineage>
        <taxon>Bacteria</taxon>
        <taxon>Thermotogati</taxon>
        <taxon>Deinococcota</taxon>
        <taxon>Deinococci</taxon>
        <taxon>Deinococcales</taxon>
        <taxon>Deinococcaceae</taxon>
        <taxon>Deinococcus</taxon>
    </lineage>
</organism>
<dbReference type="RefSeq" id="WP_322473116.1">
    <property type="nucleotide sequence ID" value="NZ_JBHRZG010000001.1"/>
</dbReference>
<keyword evidence="2" id="KW-1185">Reference proteome</keyword>
<dbReference type="EMBL" id="JBHRZG010000001">
    <property type="protein sequence ID" value="MFC3831417.1"/>
    <property type="molecule type" value="Genomic_DNA"/>
</dbReference>
<evidence type="ECO:0000313" key="1">
    <source>
        <dbReference type="EMBL" id="MFC3831417.1"/>
    </source>
</evidence>
<sequence>MTTTSHRKPGSPAGWRVRRRLPDTALRPIVSRTVQPVPAPSAWRRLWAALWRHETPEQLYARHQRRAALAHPLVMTVGGHLALTPAPDMSRPVRSVQADLP</sequence>